<dbReference type="Proteomes" id="UP000000814">
    <property type="component" value="Chromosome"/>
</dbReference>
<proteinExistence type="predicted"/>
<dbReference type="AlphaFoldDB" id="Q97IM4"/>
<organism evidence="1 2">
    <name type="scientific">Clostridium acetobutylicum (strain ATCC 824 / DSM 792 / JCM 1419 / IAM 19013 / LMG 5710 / NBRC 13948 / NRRL B-527 / VKM B-1787 / 2291 / W)</name>
    <dbReference type="NCBI Taxonomy" id="272562"/>
    <lineage>
        <taxon>Bacteria</taxon>
        <taxon>Bacillati</taxon>
        <taxon>Bacillota</taxon>
        <taxon>Clostridia</taxon>
        <taxon>Eubacteriales</taxon>
        <taxon>Clostridiaceae</taxon>
        <taxon>Clostridium</taxon>
    </lineage>
</organism>
<protein>
    <submittedName>
        <fullName evidence="1">Uncharacterized protein</fullName>
    </submittedName>
</protein>
<evidence type="ECO:0000313" key="1">
    <source>
        <dbReference type="EMBL" id="AAK79583.1"/>
    </source>
</evidence>
<reference evidence="1 2" key="1">
    <citation type="journal article" date="2001" name="J. Bacteriol.">
        <title>Genome sequence and comparative analysis of the solvent-producing bacterium Clostridium acetobutylicum.</title>
        <authorList>
            <person name="Nolling J."/>
            <person name="Breton G."/>
            <person name="Omelchenko M.V."/>
            <person name="Makarova K.S."/>
            <person name="Zeng Q."/>
            <person name="Gibson R."/>
            <person name="Lee H.M."/>
            <person name="Dubois J."/>
            <person name="Qiu D."/>
            <person name="Hitti J."/>
            <person name="Wolf Y.I."/>
            <person name="Tatusov R.L."/>
            <person name="Sabathe F."/>
            <person name="Doucette-Stamm L."/>
            <person name="Soucaille P."/>
            <person name="Daly M.J."/>
            <person name="Bennett G.N."/>
            <person name="Koonin E.V."/>
            <person name="Smith D.R."/>
        </authorList>
    </citation>
    <scope>NUCLEOTIDE SEQUENCE [LARGE SCALE GENOMIC DNA]</scope>
    <source>
        <strain evidence="2">ATCC 824 / DSM 792 / JCM 1419 / LMG 5710 / VKM B-1787</strain>
    </source>
</reference>
<dbReference type="PATRIC" id="fig|272562.8.peg.1816"/>
<name>Q97IM4_CLOAB</name>
<dbReference type="HOGENOM" id="CLU_1923879_0_0_9"/>
<dbReference type="KEGG" id="cac:CA_C1616"/>
<keyword evidence="2" id="KW-1185">Reference proteome</keyword>
<sequence>MKTNILHKATVMLLITLTLSLSISTIFTKNSLAAHQITVPEKSIEYNMKLRCKNTLQELVENKTINQSQADKIFDVLNEKHCHCRNCQKHKIHHHFEKKFSNPLHSLIQDGTLTKSQANIVLKQLKLNSHK</sequence>
<dbReference type="STRING" id="272562.CA_C1616"/>
<dbReference type="PIR" id="D97099">
    <property type="entry name" value="D97099"/>
</dbReference>
<dbReference type="RefSeq" id="WP_010964924.1">
    <property type="nucleotide sequence ID" value="NC_003030.1"/>
</dbReference>
<dbReference type="GeneID" id="44998113"/>
<gene>
    <name evidence="1" type="ordered locus">CA_C1616</name>
</gene>
<evidence type="ECO:0000313" key="2">
    <source>
        <dbReference type="Proteomes" id="UP000000814"/>
    </source>
</evidence>
<accession>Q97IM4</accession>
<dbReference type="EMBL" id="AE001437">
    <property type="protein sequence ID" value="AAK79583.1"/>
    <property type="molecule type" value="Genomic_DNA"/>
</dbReference>